<evidence type="ECO:0000313" key="5">
    <source>
        <dbReference type="Proteomes" id="UP000186785"/>
    </source>
</evidence>
<evidence type="ECO:0000313" key="4">
    <source>
        <dbReference type="EMBL" id="OKL46190.1"/>
    </source>
</evidence>
<evidence type="ECO:0000256" key="2">
    <source>
        <dbReference type="SAM" id="SignalP"/>
    </source>
</evidence>
<name>A0A1Q5PJS7_9ACTO</name>
<dbReference type="Proteomes" id="UP000186785">
    <property type="component" value="Unassembled WGS sequence"/>
</dbReference>
<dbReference type="STRING" id="1921764.BSR28_07330"/>
<dbReference type="Gene3D" id="3.40.190.10">
    <property type="entry name" value="Periplasmic binding protein-like II"/>
    <property type="match status" value="2"/>
</dbReference>
<dbReference type="PANTHER" id="PTHR35936">
    <property type="entry name" value="MEMBRANE-BOUND LYTIC MUREIN TRANSGLYCOSYLASE F"/>
    <property type="match status" value="1"/>
</dbReference>
<evidence type="ECO:0000256" key="1">
    <source>
        <dbReference type="ARBA" id="ARBA00022729"/>
    </source>
</evidence>
<comment type="caution">
    <text evidence="4">The sequence shown here is derived from an EMBL/GenBank/DDBJ whole genome shotgun (WGS) entry which is preliminary data.</text>
</comment>
<protein>
    <recommendedName>
        <fullName evidence="3">Solute-binding protein family 3/N-terminal domain-containing protein</fullName>
    </recommendedName>
</protein>
<evidence type="ECO:0000259" key="3">
    <source>
        <dbReference type="SMART" id="SM00062"/>
    </source>
</evidence>
<dbReference type="CDD" id="cd00996">
    <property type="entry name" value="PBP2_AatB_like"/>
    <property type="match status" value="1"/>
</dbReference>
<feature type="signal peptide" evidence="2">
    <location>
        <begin position="1"/>
        <end position="34"/>
    </location>
</feature>
<dbReference type="PROSITE" id="PS51257">
    <property type="entry name" value="PROKAR_LIPOPROTEIN"/>
    <property type="match status" value="1"/>
</dbReference>
<feature type="chain" id="PRO_5038945944" description="Solute-binding protein family 3/N-terminal domain-containing protein" evidence="2">
    <location>
        <begin position="35"/>
        <end position="286"/>
    </location>
</feature>
<gene>
    <name evidence="4" type="ORF">BSR29_08035</name>
</gene>
<dbReference type="SMART" id="SM00062">
    <property type="entry name" value="PBPb"/>
    <property type="match status" value="1"/>
</dbReference>
<dbReference type="AlphaFoldDB" id="A0A1Q5PJS7"/>
<dbReference type="RefSeq" id="WP_073709785.1">
    <property type="nucleotide sequence ID" value="NZ_MQSV01000006.1"/>
</dbReference>
<dbReference type="EMBL" id="MQSV01000006">
    <property type="protein sequence ID" value="OKL46190.1"/>
    <property type="molecule type" value="Genomic_DNA"/>
</dbReference>
<sequence>MSVIRNTRKASKPNLKRGLVVAATLSIATLGLSACSSAESGNSAAGANSSSAEAAGSALDKDTLVIGFDNTFVPMGFDDNGETKGFDVDLAKAFAESIGKKVQFQNIDWNLKEAELNSGKIDAIWNGYSSSPERAEKVGLSNPYMNNQQVIMVMAESPVKTKADLNGKNVATQAGSTGEEALLADKDFTAGIQNGQPTAYPTYDQALRDLQVGRVDAIVGDAVLLKYYAKQQGADKFRVLDENFGDEEYVVGVRKNDTRLKEELNKFLEKANSDGTLETITKKWFN</sequence>
<feature type="domain" description="Solute-binding protein family 3/N-terminal" evidence="3">
    <location>
        <begin position="63"/>
        <end position="286"/>
    </location>
</feature>
<dbReference type="PANTHER" id="PTHR35936:SF34">
    <property type="entry name" value="ABC TRANSPORTER EXTRACELLULAR-BINDING PROTEIN YCKB-RELATED"/>
    <property type="match status" value="1"/>
</dbReference>
<reference evidence="4 5" key="1">
    <citation type="submission" date="2016-11" db="EMBL/GenBank/DDBJ databases">
        <title>Actinomyces gypaetusis sp. nov. isolated from the vulture Gypaetus barbatus in Qinghai Tibet Plateau China.</title>
        <authorList>
            <person name="Meng X."/>
        </authorList>
    </citation>
    <scope>NUCLEOTIDE SEQUENCE [LARGE SCALE GENOMIC DNA]</scope>
    <source>
        <strain evidence="4 5">VUL4_2</strain>
    </source>
</reference>
<keyword evidence="5" id="KW-1185">Reference proteome</keyword>
<dbReference type="OrthoDB" id="9807888at2"/>
<dbReference type="SUPFAM" id="SSF53850">
    <property type="entry name" value="Periplasmic binding protein-like II"/>
    <property type="match status" value="1"/>
</dbReference>
<dbReference type="Pfam" id="PF00497">
    <property type="entry name" value="SBP_bac_3"/>
    <property type="match status" value="1"/>
</dbReference>
<accession>A0A1Q5PJS7</accession>
<dbReference type="InterPro" id="IPR001638">
    <property type="entry name" value="Solute-binding_3/MltF_N"/>
</dbReference>
<proteinExistence type="predicted"/>
<keyword evidence="1 2" id="KW-0732">Signal</keyword>
<organism evidence="4 5">
    <name type="scientific">Boudabousia liubingyangii</name>
    <dbReference type="NCBI Taxonomy" id="1921764"/>
    <lineage>
        <taxon>Bacteria</taxon>
        <taxon>Bacillati</taxon>
        <taxon>Actinomycetota</taxon>
        <taxon>Actinomycetes</taxon>
        <taxon>Actinomycetales</taxon>
        <taxon>Actinomycetaceae</taxon>
        <taxon>Boudabousia</taxon>
    </lineage>
</organism>